<comment type="caution">
    <text evidence="1">The sequence shown here is derived from an EMBL/GenBank/DDBJ whole genome shotgun (WGS) entry which is preliminary data.</text>
</comment>
<protein>
    <submittedName>
        <fullName evidence="1">Uncharacterized protein</fullName>
    </submittedName>
</protein>
<reference evidence="1 2" key="1">
    <citation type="journal article" date="2018" name="Nat. Ecol. Evol.">
        <title>Shark genomes provide insights into elasmobranch evolution and the origin of vertebrates.</title>
        <authorList>
            <person name="Hara Y"/>
            <person name="Yamaguchi K"/>
            <person name="Onimaru K"/>
            <person name="Kadota M"/>
            <person name="Koyanagi M"/>
            <person name="Keeley SD"/>
            <person name="Tatsumi K"/>
            <person name="Tanaka K"/>
            <person name="Motone F"/>
            <person name="Kageyama Y"/>
            <person name="Nozu R"/>
            <person name="Adachi N"/>
            <person name="Nishimura O"/>
            <person name="Nakagawa R"/>
            <person name="Tanegashima C"/>
            <person name="Kiyatake I"/>
            <person name="Matsumoto R"/>
            <person name="Murakumo K"/>
            <person name="Nishida K"/>
            <person name="Terakita A"/>
            <person name="Kuratani S"/>
            <person name="Sato K"/>
            <person name="Hyodo S Kuraku.S."/>
        </authorList>
    </citation>
    <scope>NUCLEOTIDE SEQUENCE [LARGE SCALE GENOMIC DNA]</scope>
</reference>
<accession>A0A401TWA3</accession>
<dbReference type="AlphaFoldDB" id="A0A401TWA3"/>
<proteinExistence type="predicted"/>
<evidence type="ECO:0000313" key="2">
    <source>
        <dbReference type="Proteomes" id="UP000287033"/>
    </source>
</evidence>
<organism evidence="1 2">
    <name type="scientific">Chiloscyllium punctatum</name>
    <name type="common">Brownbanded bambooshark</name>
    <name type="synonym">Hemiscyllium punctatum</name>
    <dbReference type="NCBI Taxonomy" id="137246"/>
    <lineage>
        <taxon>Eukaryota</taxon>
        <taxon>Metazoa</taxon>
        <taxon>Chordata</taxon>
        <taxon>Craniata</taxon>
        <taxon>Vertebrata</taxon>
        <taxon>Chondrichthyes</taxon>
        <taxon>Elasmobranchii</taxon>
        <taxon>Galeomorphii</taxon>
        <taxon>Galeoidea</taxon>
        <taxon>Orectolobiformes</taxon>
        <taxon>Hemiscylliidae</taxon>
        <taxon>Chiloscyllium</taxon>
    </lineage>
</organism>
<name>A0A401TWA3_CHIPU</name>
<keyword evidence="2" id="KW-1185">Reference proteome</keyword>
<sequence length="30" mass="3132">MFRVIVPGGTVSGVTVSLKGVKMFRVIVPG</sequence>
<gene>
    <name evidence="1" type="ORF">chiPu_0031245</name>
</gene>
<evidence type="ECO:0000313" key="1">
    <source>
        <dbReference type="EMBL" id="GCC46933.1"/>
    </source>
</evidence>
<dbReference type="EMBL" id="BEZZ01205035">
    <property type="protein sequence ID" value="GCC46933.1"/>
    <property type="molecule type" value="Genomic_DNA"/>
</dbReference>
<feature type="non-terminal residue" evidence="1">
    <location>
        <position position="30"/>
    </location>
</feature>
<dbReference type="Proteomes" id="UP000287033">
    <property type="component" value="Unassembled WGS sequence"/>
</dbReference>